<reference evidence="2" key="1">
    <citation type="journal article" date="2019" name="Int. J. Syst. Evol. Microbiol.">
        <title>The Global Catalogue of Microorganisms (GCM) 10K type strain sequencing project: providing services to taxonomists for standard genome sequencing and annotation.</title>
        <authorList>
            <consortium name="The Broad Institute Genomics Platform"/>
            <consortium name="The Broad Institute Genome Sequencing Center for Infectious Disease"/>
            <person name="Wu L."/>
            <person name="Ma J."/>
        </authorList>
    </citation>
    <scope>NUCLEOTIDE SEQUENCE [LARGE SCALE GENOMIC DNA]</scope>
    <source>
        <strain evidence="2">JCM 16918</strain>
    </source>
</reference>
<organism evidence="1 2">
    <name type="scientific">Deinococcus daejeonensis</name>
    <dbReference type="NCBI Taxonomy" id="1007098"/>
    <lineage>
        <taxon>Bacteria</taxon>
        <taxon>Thermotogati</taxon>
        <taxon>Deinococcota</taxon>
        <taxon>Deinococci</taxon>
        <taxon>Deinococcales</taxon>
        <taxon>Deinococcaceae</taxon>
        <taxon>Deinococcus</taxon>
    </lineage>
</organism>
<sequence>MTVWPALRRASLVLLGAAALLALSVTPPAISAGVGALLVLTATGALLGRHARRTRNFHAWVRAERAALRALHDHPERWAWLAADDADRLLTDLTLSAERGEATLDEVRETYTAYRQRRLPAVPAPAAPPC</sequence>
<gene>
    <name evidence="1" type="ORF">GCM10010842_29600</name>
</gene>
<accession>A0ABQ2JBM6</accession>
<name>A0ABQ2JBM6_9DEIO</name>
<dbReference type="EMBL" id="BMOR01000016">
    <property type="protein sequence ID" value="GGN42802.1"/>
    <property type="molecule type" value="Genomic_DNA"/>
</dbReference>
<proteinExistence type="predicted"/>
<dbReference type="RefSeq" id="WP_189058125.1">
    <property type="nucleotide sequence ID" value="NZ_BMOR01000016.1"/>
</dbReference>
<evidence type="ECO:0000313" key="1">
    <source>
        <dbReference type="EMBL" id="GGN42802.1"/>
    </source>
</evidence>
<comment type="caution">
    <text evidence="1">The sequence shown here is derived from an EMBL/GenBank/DDBJ whole genome shotgun (WGS) entry which is preliminary data.</text>
</comment>
<evidence type="ECO:0000313" key="2">
    <source>
        <dbReference type="Proteomes" id="UP000645517"/>
    </source>
</evidence>
<dbReference type="Proteomes" id="UP000645517">
    <property type="component" value="Unassembled WGS sequence"/>
</dbReference>
<protein>
    <submittedName>
        <fullName evidence="1">Uncharacterized protein</fullName>
    </submittedName>
</protein>
<keyword evidence="2" id="KW-1185">Reference proteome</keyword>